<evidence type="ECO:0000256" key="1">
    <source>
        <dbReference type="SAM" id="SignalP"/>
    </source>
</evidence>
<dbReference type="EMBL" id="WPHG01000008">
    <property type="protein sequence ID" value="MVA99923.1"/>
    <property type="molecule type" value="Genomic_DNA"/>
</dbReference>
<protein>
    <submittedName>
        <fullName evidence="2">DUF922 domain-containing protein</fullName>
    </submittedName>
</protein>
<sequence length="199" mass="22132">MRTGLRVFCFLAGLPASALPAAAADWKPVEKIVTYAISGRTGIELYRSIGENGPKIGVGRAIAYTDFDLKWSRNYVPERGGCTLAAARPHLIITYRLPKPKGTLPPETRPRWKRFIDGIEKHERVHGALIVELVEKIEAVSVGLRTENDPKCRKIRVELTEKLAALSQEQRRMSREFDQVEMSQGGNVQQLVLALVNGG</sequence>
<dbReference type="Pfam" id="PF06037">
    <property type="entry name" value="DUF922"/>
    <property type="match status" value="1"/>
</dbReference>
<reference evidence="2 3" key="1">
    <citation type="submission" date="2019-12" db="EMBL/GenBank/DDBJ databases">
        <title>Nitratireductor arenosus sp. nov., Isolated from sea sand, Jeju island, South Korea.</title>
        <authorList>
            <person name="Kim W."/>
        </authorList>
    </citation>
    <scope>NUCLEOTIDE SEQUENCE [LARGE SCALE GENOMIC DNA]</scope>
    <source>
        <strain evidence="2 3">CAU 1489</strain>
    </source>
</reference>
<dbReference type="InterPro" id="IPR010321">
    <property type="entry name" value="DUF922"/>
</dbReference>
<name>A0A844QPP2_9HYPH</name>
<dbReference type="PIRSF" id="PIRSF010521">
    <property type="entry name" value="DUF922_bac"/>
    <property type="match status" value="1"/>
</dbReference>
<dbReference type="AlphaFoldDB" id="A0A844QPP2"/>
<feature type="signal peptide" evidence="1">
    <location>
        <begin position="1"/>
        <end position="23"/>
    </location>
</feature>
<keyword evidence="1" id="KW-0732">Signal</keyword>
<evidence type="ECO:0000313" key="2">
    <source>
        <dbReference type="EMBL" id="MVA99923.1"/>
    </source>
</evidence>
<comment type="caution">
    <text evidence="2">The sequence shown here is derived from an EMBL/GenBank/DDBJ whole genome shotgun (WGS) entry which is preliminary data.</text>
</comment>
<gene>
    <name evidence="2" type="ORF">GN330_21965</name>
</gene>
<dbReference type="Proteomes" id="UP000463224">
    <property type="component" value="Unassembled WGS sequence"/>
</dbReference>
<proteinExistence type="predicted"/>
<accession>A0A844QPP2</accession>
<keyword evidence="3" id="KW-1185">Reference proteome</keyword>
<dbReference type="RefSeq" id="WP_156715618.1">
    <property type="nucleotide sequence ID" value="NZ_WPHG01000008.1"/>
</dbReference>
<evidence type="ECO:0000313" key="3">
    <source>
        <dbReference type="Proteomes" id="UP000463224"/>
    </source>
</evidence>
<organism evidence="2 3">
    <name type="scientific">Nitratireductor arenosus</name>
    <dbReference type="NCBI Taxonomy" id="2682096"/>
    <lineage>
        <taxon>Bacteria</taxon>
        <taxon>Pseudomonadati</taxon>
        <taxon>Pseudomonadota</taxon>
        <taxon>Alphaproteobacteria</taxon>
        <taxon>Hyphomicrobiales</taxon>
        <taxon>Phyllobacteriaceae</taxon>
        <taxon>Nitratireductor</taxon>
    </lineage>
</organism>
<feature type="chain" id="PRO_5032954698" evidence="1">
    <location>
        <begin position="24"/>
        <end position="199"/>
    </location>
</feature>